<name>A0AAD2A697_9LAMI</name>
<keyword evidence="2" id="KW-0804">Transcription</keyword>
<organism evidence="4 5">
    <name type="scientific">Fraxinus pennsylvanica</name>
    <dbReference type="NCBI Taxonomy" id="56036"/>
    <lineage>
        <taxon>Eukaryota</taxon>
        <taxon>Viridiplantae</taxon>
        <taxon>Streptophyta</taxon>
        <taxon>Embryophyta</taxon>
        <taxon>Tracheophyta</taxon>
        <taxon>Spermatophyta</taxon>
        <taxon>Magnoliopsida</taxon>
        <taxon>eudicotyledons</taxon>
        <taxon>Gunneridae</taxon>
        <taxon>Pentapetalae</taxon>
        <taxon>asterids</taxon>
        <taxon>lamiids</taxon>
        <taxon>Lamiales</taxon>
        <taxon>Oleaceae</taxon>
        <taxon>Oleeae</taxon>
        <taxon>Fraxinus</taxon>
    </lineage>
</organism>
<proteinExistence type="inferred from homology"/>
<keyword evidence="5" id="KW-1185">Reference proteome</keyword>
<keyword evidence="1" id="KW-0805">Transcription regulation</keyword>
<dbReference type="PROSITE" id="PS50985">
    <property type="entry name" value="GRAS"/>
    <property type="match status" value="1"/>
</dbReference>
<dbReference type="Pfam" id="PF03514">
    <property type="entry name" value="GRAS"/>
    <property type="match status" value="1"/>
</dbReference>
<evidence type="ECO:0008006" key="6">
    <source>
        <dbReference type="Google" id="ProtNLM"/>
    </source>
</evidence>
<reference evidence="4" key="1">
    <citation type="submission" date="2023-05" db="EMBL/GenBank/DDBJ databases">
        <authorList>
            <person name="Huff M."/>
        </authorList>
    </citation>
    <scope>NUCLEOTIDE SEQUENCE</scope>
</reference>
<gene>
    <name evidence="4" type="ORF">FPE_LOCUS29742</name>
</gene>
<evidence type="ECO:0000313" key="5">
    <source>
        <dbReference type="Proteomes" id="UP000834106"/>
    </source>
</evidence>
<dbReference type="Proteomes" id="UP000834106">
    <property type="component" value="Chromosome 18"/>
</dbReference>
<dbReference type="AlphaFoldDB" id="A0AAD2A697"/>
<comment type="caution">
    <text evidence="3">Lacks conserved residue(s) required for the propagation of feature annotation.</text>
</comment>
<accession>A0AAD2A697</accession>
<evidence type="ECO:0000256" key="2">
    <source>
        <dbReference type="ARBA" id="ARBA00023163"/>
    </source>
</evidence>
<dbReference type="PANTHER" id="PTHR31636">
    <property type="entry name" value="OSJNBA0084A10.13 PROTEIN-RELATED"/>
    <property type="match status" value="1"/>
</dbReference>
<protein>
    <recommendedName>
        <fullName evidence="6">Scarecrow-like protein 23</fullName>
    </recommendedName>
</protein>
<evidence type="ECO:0000313" key="4">
    <source>
        <dbReference type="EMBL" id="CAI9782312.1"/>
    </source>
</evidence>
<dbReference type="InterPro" id="IPR005202">
    <property type="entry name" value="TF_GRAS"/>
</dbReference>
<dbReference type="EMBL" id="OU503053">
    <property type="protein sequence ID" value="CAI9782312.1"/>
    <property type="molecule type" value="Genomic_DNA"/>
</dbReference>
<comment type="similarity">
    <text evidence="3">Belongs to the GRAS family.</text>
</comment>
<evidence type="ECO:0000256" key="3">
    <source>
        <dbReference type="PROSITE-ProRule" id="PRU01191"/>
    </source>
</evidence>
<sequence>MDPSISDEKEHESEKEQLKAPVIEEGDSIGLRLLGLLLQCVECVAMDNLDDVGQLLSEIAELSSPFGSLAQCVGVSFADALSSRIISSYLVIYSSLTILYKTHQEKLLNALQIYNSLSPLINFLHFTANQAFQEALDGIDHVHFIDLNIIQGLQWSGLFHILASKS</sequence>
<evidence type="ECO:0000256" key="1">
    <source>
        <dbReference type="ARBA" id="ARBA00023015"/>
    </source>
</evidence>
<feature type="short sequence motif" description="LxCxE motif" evidence="3">
    <location>
        <begin position="38"/>
        <end position="42"/>
    </location>
</feature>